<dbReference type="OrthoDB" id="2576511at2"/>
<reference evidence="2 4" key="1">
    <citation type="journal article" date="2015" name="Int. J. Syst. Evol. Microbiol.">
        <title>Bacillus glycinifermentans sp. nov., isolated from fermented soybean paste.</title>
        <authorList>
            <person name="Kim S.J."/>
            <person name="Dunlap C.A."/>
            <person name="Kwon S.W."/>
            <person name="Rooney A.P."/>
        </authorList>
    </citation>
    <scope>NUCLEOTIDE SEQUENCE [LARGE SCALE GENOMIC DNA]</scope>
    <source>
        <strain evidence="2 4">GO-13</strain>
    </source>
</reference>
<evidence type="ECO:0000313" key="3">
    <source>
        <dbReference type="EMBL" id="MEC0485429.1"/>
    </source>
</evidence>
<dbReference type="EMBL" id="LECW02000021">
    <property type="protein sequence ID" value="KRT93449.1"/>
    <property type="molecule type" value="Genomic_DNA"/>
</dbReference>
<name>A0A0T6BP65_9BACI</name>
<evidence type="ECO:0000313" key="5">
    <source>
        <dbReference type="Proteomes" id="UP001341297"/>
    </source>
</evidence>
<protein>
    <submittedName>
        <fullName evidence="3">YkyA family protein</fullName>
    </submittedName>
</protein>
<dbReference type="RefSeq" id="WP_053071224.1">
    <property type="nucleotide sequence ID" value="NZ_CP023481.1"/>
</dbReference>
<keyword evidence="5" id="KW-1185">Reference proteome</keyword>
<comment type="caution">
    <text evidence="2">The sequence shown here is derived from an EMBL/GenBank/DDBJ whole genome shotgun (WGS) entry which is preliminary data.</text>
</comment>
<sequence length="223" mass="25767">MKSLKMRVPTGIAVFCAAAFLLAGCWWEDPVDSLHAAFEKVVDLEKPFQKEQKSLKSLEQTESKLYDKMMKLNMDDFAQVVALSEKALTSADKRERHLKSEKESIDKAKKEFEAHKASVEKIDDQKVRKKAESAASYMEKRYLAYDNLYKSYQNALGLDKELYKLLQNKGAGLNELEAQLNKINKSYDEVLKQNERFNTYTTDYNKAKKDFYRAAGFDVKESR</sequence>
<dbReference type="Proteomes" id="UP000036168">
    <property type="component" value="Unassembled WGS sequence"/>
</dbReference>
<evidence type="ECO:0000313" key="4">
    <source>
        <dbReference type="Proteomes" id="UP000036168"/>
    </source>
</evidence>
<dbReference type="EMBL" id="JARRTL010000009">
    <property type="protein sequence ID" value="MEC0485429.1"/>
    <property type="molecule type" value="Genomic_DNA"/>
</dbReference>
<dbReference type="InterPro" id="IPR019454">
    <property type="entry name" value="Lipoprot_YkyA-like"/>
</dbReference>
<dbReference type="PROSITE" id="PS51257">
    <property type="entry name" value="PROKAR_LIPOPROTEIN"/>
    <property type="match status" value="1"/>
</dbReference>
<dbReference type="SUPFAM" id="SSF140423">
    <property type="entry name" value="MW0975(SA0943)-like"/>
    <property type="match status" value="1"/>
</dbReference>
<proteinExistence type="predicted"/>
<dbReference type="InterPro" id="IPR036785">
    <property type="entry name" value="YkyA-like_sf"/>
</dbReference>
<dbReference type="AlphaFoldDB" id="A0A0T6BP65"/>
<dbReference type="Gene3D" id="1.20.120.570">
    <property type="entry name" value="YkyA-like"/>
    <property type="match status" value="1"/>
</dbReference>
<gene>
    <name evidence="2" type="ORF">AB447_218865</name>
    <name evidence="3" type="ORF">P8828_11350</name>
</gene>
<feature type="coiled-coil region" evidence="1">
    <location>
        <begin position="91"/>
        <end position="125"/>
    </location>
</feature>
<reference evidence="3 5" key="3">
    <citation type="submission" date="2023-03" db="EMBL/GenBank/DDBJ databases">
        <title>Agriculturally important microbes genome sequencing.</title>
        <authorList>
            <person name="Dunlap C."/>
        </authorList>
    </citation>
    <scope>NUCLEOTIDE SEQUENCE [LARGE SCALE GENOMIC DNA]</scope>
    <source>
        <strain evidence="3 5">CBP-3203</strain>
    </source>
</reference>
<accession>A0A0T6BP65</accession>
<evidence type="ECO:0000256" key="1">
    <source>
        <dbReference type="SAM" id="Coils"/>
    </source>
</evidence>
<dbReference type="Pfam" id="PF10368">
    <property type="entry name" value="YkyA"/>
    <property type="match status" value="1"/>
</dbReference>
<dbReference type="Proteomes" id="UP001341297">
    <property type="component" value="Unassembled WGS sequence"/>
</dbReference>
<dbReference type="STRING" id="1664069.BGLY_1667"/>
<organism evidence="2 4">
    <name type="scientific">Bacillus glycinifermentans</name>
    <dbReference type="NCBI Taxonomy" id="1664069"/>
    <lineage>
        <taxon>Bacteria</taxon>
        <taxon>Bacillati</taxon>
        <taxon>Bacillota</taxon>
        <taxon>Bacilli</taxon>
        <taxon>Bacillales</taxon>
        <taxon>Bacillaceae</taxon>
        <taxon>Bacillus</taxon>
    </lineage>
</organism>
<evidence type="ECO:0000313" key="2">
    <source>
        <dbReference type="EMBL" id="KRT93449.1"/>
    </source>
</evidence>
<keyword evidence="1" id="KW-0175">Coiled coil</keyword>
<reference evidence="2" key="2">
    <citation type="submission" date="2015-10" db="EMBL/GenBank/DDBJ databases">
        <authorList>
            <person name="Gilbert D.G."/>
        </authorList>
    </citation>
    <scope>NUCLEOTIDE SEQUENCE</scope>
    <source>
        <strain evidence="2">GO-13</strain>
    </source>
</reference>